<gene>
    <name evidence="6" type="ORF">K7X08_032426</name>
</gene>
<dbReference type="Pfam" id="PF02181">
    <property type="entry name" value="FH2"/>
    <property type="match status" value="1"/>
</dbReference>
<feature type="compositionally biased region" description="Pro residues" evidence="3">
    <location>
        <begin position="221"/>
        <end position="239"/>
    </location>
</feature>
<dbReference type="InterPro" id="IPR042201">
    <property type="entry name" value="FH2_Formin_sf"/>
</dbReference>
<dbReference type="InterPro" id="IPR027643">
    <property type="entry name" value="Formin-like_plant"/>
</dbReference>
<feature type="domain" description="FH2" evidence="5">
    <location>
        <begin position="436"/>
        <end position="868"/>
    </location>
</feature>
<feature type="chain" id="PRO_5040271192" description="Formin-like protein" evidence="4">
    <location>
        <begin position="25"/>
        <end position="905"/>
    </location>
</feature>
<dbReference type="AlphaFoldDB" id="A0A9Q1MUG3"/>
<dbReference type="InterPro" id="IPR015425">
    <property type="entry name" value="FH2_Formin"/>
</dbReference>
<comment type="similarity">
    <text evidence="1">Belongs to the formin-like family. Class-I subfamily.</text>
</comment>
<sequence>MGRVSYAFGFVALLCVWAARHSEGKRKFPGSNLDASGLWHVPVIDEDTAKQVWIHCREELEEGTEAARSLENYIQQAATGSYSYLKHDIALLRKRTLQKAIKDLPPGEKQILLQCLRRKNVPLHVSDSEDSSSTWFSKYKELFSQLSSVPRRYLRGRKRHPFLPKYHAPVPSLAPSPGPGPVPTLVPSPGPSLIPTLAPSPGPATVSPIYAPVPSIEVPTSSPPTVQPPSPVVKPPAKPPKLQTQTNSSKPLPVHPPAKPQNGPNSPGNNQQHRNYLIAAVAGCSVAGISLLALLLVCIKNKKKEIAPKDGQMDGKPPLNLNPGSSLDVKSASAVNDADPHNSFEAESKLSKPEMNANANSHAPLPLPPGKSASPPPPPGPPPPPPPKPPAPGPPPPPKVFLPPNPPKPGNLPKPLPLGAAHQRGRSSRTGGSDSLGESDAPKTKLKPFFWDKVLANPDHSMVWHEIKAGSFQFNEEMMESLFGYIPRDQGKDDRRKASSSFDQTSQYIQIIDPKKSQNLAILLKALNVTTEEVYDALEEGNELPPELLRTLLKMAPTTDEELKLRLFAGDISQFGPAERFLKTIVAIPFAFKRMEALLLMCSLQEEVSSIKESFTTLEVACKELRNSRLFLKLLEAVLKTGNRMNDGTFRGGAQAFKLDTLLKLSDVKGTDGKTTLLNFVVQEIIRSEGLRAVRRLRENQSTSSVQTEDLADNLAQDSVNYHRTLGLQVVSGLSNELENVRKSSLIDGENLSAAAMKLSQSLVKTKEFLETDMRSLEEESKFRHTLTDFIQHAEQEITCILEEEKKIMSLVKSTGDYFHGNAGKDEGLRLFSVVSDFLIMLDKACTVVRKSTKLAVNTPRKGTLTSPSQESVPESLPDIRQRLFPAIQERQMHDSSSDDESSSP</sequence>
<dbReference type="OrthoDB" id="1668162at2759"/>
<keyword evidence="7" id="KW-1185">Reference proteome</keyword>
<organism evidence="6 7">
    <name type="scientific">Anisodus acutangulus</name>
    <dbReference type="NCBI Taxonomy" id="402998"/>
    <lineage>
        <taxon>Eukaryota</taxon>
        <taxon>Viridiplantae</taxon>
        <taxon>Streptophyta</taxon>
        <taxon>Embryophyta</taxon>
        <taxon>Tracheophyta</taxon>
        <taxon>Spermatophyta</taxon>
        <taxon>Magnoliopsida</taxon>
        <taxon>eudicotyledons</taxon>
        <taxon>Gunneridae</taxon>
        <taxon>Pentapetalae</taxon>
        <taxon>asterids</taxon>
        <taxon>lamiids</taxon>
        <taxon>Solanales</taxon>
        <taxon>Solanaceae</taxon>
        <taxon>Solanoideae</taxon>
        <taxon>Hyoscyameae</taxon>
        <taxon>Anisodus</taxon>
    </lineage>
</organism>
<dbReference type="GO" id="GO:0051015">
    <property type="term" value="F:actin filament binding"/>
    <property type="evidence" value="ECO:0007669"/>
    <property type="project" value="InterPro"/>
</dbReference>
<dbReference type="SMART" id="SM00498">
    <property type="entry name" value="FH2"/>
    <property type="match status" value="1"/>
</dbReference>
<evidence type="ECO:0000259" key="5">
    <source>
        <dbReference type="PROSITE" id="PS51444"/>
    </source>
</evidence>
<dbReference type="SUPFAM" id="SSF101447">
    <property type="entry name" value="Formin homology 2 domain (FH2 domain)"/>
    <property type="match status" value="1"/>
</dbReference>
<dbReference type="PROSITE" id="PS51444">
    <property type="entry name" value="FH2"/>
    <property type="match status" value="1"/>
</dbReference>
<dbReference type="PANTHER" id="PTHR23213">
    <property type="entry name" value="FORMIN-RELATED"/>
    <property type="match status" value="1"/>
</dbReference>
<feature type="compositionally biased region" description="Pro residues" evidence="3">
    <location>
        <begin position="365"/>
        <end position="416"/>
    </location>
</feature>
<dbReference type="EMBL" id="JAJAGQ010000003">
    <property type="protein sequence ID" value="KAJ8568795.1"/>
    <property type="molecule type" value="Genomic_DNA"/>
</dbReference>
<feature type="compositionally biased region" description="Polar residues" evidence="3">
    <location>
        <begin position="864"/>
        <end position="873"/>
    </location>
</feature>
<dbReference type="Gene3D" id="1.20.58.2220">
    <property type="entry name" value="Formin, FH2 domain"/>
    <property type="match status" value="1"/>
</dbReference>
<feature type="compositionally biased region" description="Basic and acidic residues" evidence="3">
    <location>
        <begin position="338"/>
        <end position="352"/>
    </location>
</feature>
<reference evidence="7" key="1">
    <citation type="journal article" date="2023" name="Proc. Natl. Acad. Sci. U.S.A.">
        <title>Genomic and structural basis for evolution of tropane alkaloid biosynthesis.</title>
        <authorList>
            <person name="Wanga Y.-J."/>
            <person name="Taina T."/>
            <person name="Yua J.-Y."/>
            <person name="Lia J."/>
            <person name="Xua B."/>
            <person name="Chenc J."/>
            <person name="D'Auriad J.C."/>
            <person name="Huanga J.-P."/>
            <person name="Huanga S.-X."/>
        </authorList>
    </citation>
    <scope>NUCLEOTIDE SEQUENCE [LARGE SCALE GENOMIC DNA]</scope>
    <source>
        <strain evidence="7">cv. KIB-2019</strain>
    </source>
</reference>
<accession>A0A9Q1MUG3</accession>
<proteinExistence type="inferred from homology"/>
<protein>
    <recommendedName>
        <fullName evidence="2">Formin-like protein</fullName>
    </recommendedName>
</protein>
<feature type="compositionally biased region" description="Low complexity" evidence="3">
    <location>
        <begin position="260"/>
        <end position="271"/>
    </location>
</feature>
<evidence type="ECO:0000313" key="6">
    <source>
        <dbReference type="EMBL" id="KAJ8568795.1"/>
    </source>
</evidence>
<evidence type="ECO:0000256" key="4">
    <source>
        <dbReference type="SAM" id="SignalP"/>
    </source>
</evidence>
<keyword evidence="4" id="KW-0732">Signal</keyword>
<dbReference type="GO" id="GO:0045010">
    <property type="term" value="P:actin nucleation"/>
    <property type="evidence" value="ECO:0007669"/>
    <property type="project" value="InterPro"/>
</dbReference>
<dbReference type="PRINTS" id="PR01217">
    <property type="entry name" value="PRICHEXTENSN"/>
</dbReference>
<evidence type="ECO:0000313" key="7">
    <source>
        <dbReference type="Proteomes" id="UP001152561"/>
    </source>
</evidence>
<feature type="region of interest" description="Disordered" evidence="3">
    <location>
        <begin position="859"/>
        <end position="905"/>
    </location>
</feature>
<feature type="region of interest" description="Disordered" evidence="3">
    <location>
        <begin position="308"/>
        <end position="443"/>
    </location>
</feature>
<comment type="caution">
    <text evidence="6">The sequence shown here is derived from an EMBL/GenBank/DDBJ whole genome shotgun (WGS) entry which is preliminary data.</text>
</comment>
<dbReference type="Proteomes" id="UP001152561">
    <property type="component" value="Unassembled WGS sequence"/>
</dbReference>
<feature type="signal peptide" evidence="4">
    <location>
        <begin position="1"/>
        <end position="24"/>
    </location>
</feature>
<dbReference type="PANTHER" id="PTHR23213:SF351">
    <property type="entry name" value="FORMIN-LIKE PROTEIN"/>
    <property type="match status" value="1"/>
</dbReference>
<evidence type="ECO:0000256" key="3">
    <source>
        <dbReference type="SAM" id="MobiDB-lite"/>
    </source>
</evidence>
<evidence type="ECO:0000256" key="1">
    <source>
        <dbReference type="ARBA" id="ARBA00025793"/>
    </source>
</evidence>
<evidence type="ECO:0000256" key="2">
    <source>
        <dbReference type="RuleBase" id="RU361260"/>
    </source>
</evidence>
<feature type="region of interest" description="Disordered" evidence="3">
    <location>
        <begin position="218"/>
        <end position="271"/>
    </location>
</feature>
<name>A0A9Q1MUG3_9SOLA</name>